<accession>A0A6G7VG18</accession>
<dbReference type="AlphaFoldDB" id="A0A6G7VG18"/>
<dbReference type="Gene3D" id="3.40.50.2300">
    <property type="match status" value="1"/>
</dbReference>
<dbReference type="InterPro" id="IPR011006">
    <property type="entry name" value="CheY-like_superfamily"/>
</dbReference>
<dbReference type="InterPro" id="IPR050595">
    <property type="entry name" value="Bact_response_regulator"/>
</dbReference>
<dbReference type="InterPro" id="IPR001789">
    <property type="entry name" value="Sig_transdc_resp-reg_receiver"/>
</dbReference>
<dbReference type="Pfam" id="PF00072">
    <property type="entry name" value="Response_reg"/>
    <property type="match status" value="1"/>
</dbReference>
<protein>
    <submittedName>
        <fullName evidence="4">Response regulator</fullName>
    </submittedName>
</protein>
<organism evidence="4 5">
    <name type="scientific">Caldichromatium japonicum</name>
    <dbReference type="NCBI Taxonomy" id="2699430"/>
    <lineage>
        <taxon>Bacteria</taxon>
        <taxon>Pseudomonadati</taxon>
        <taxon>Pseudomonadota</taxon>
        <taxon>Gammaproteobacteria</taxon>
        <taxon>Chromatiales</taxon>
        <taxon>Chromatiaceae</taxon>
        <taxon>Caldichromatium</taxon>
    </lineage>
</organism>
<evidence type="ECO:0000256" key="2">
    <source>
        <dbReference type="PROSITE-ProRule" id="PRU00169"/>
    </source>
</evidence>
<gene>
    <name evidence="4" type="ORF">GWK36_00140</name>
</gene>
<evidence type="ECO:0000259" key="3">
    <source>
        <dbReference type="PROSITE" id="PS50110"/>
    </source>
</evidence>
<reference evidence="5" key="1">
    <citation type="submission" date="2020-01" db="EMBL/GenBank/DDBJ databases">
        <title>Caldichromatium gen. nov., sp. nov., a thermophilic purple sulfur bacterium member of the family Chromatiaceae isolated from Nakabusa hot spring, Japan.</title>
        <authorList>
            <person name="Saini M.K."/>
            <person name="Hanada S."/>
            <person name="Tank M."/>
        </authorList>
    </citation>
    <scope>NUCLEOTIDE SEQUENCE [LARGE SCALE GENOMIC DNA]</scope>
    <source>
        <strain evidence="5">No.7</strain>
    </source>
</reference>
<dbReference type="EMBL" id="CP048029">
    <property type="protein sequence ID" value="QIK39023.1"/>
    <property type="molecule type" value="Genomic_DNA"/>
</dbReference>
<evidence type="ECO:0000256" key="1">
    <source>
        <dbReference type="ARBA" id="ARBA00022553"/>
    </source>
</evidence>
<keyword evidence="5" id="KW-1185">Reference proteome</keyword>
<proteinExistence type="predicted"/>
<dbReference type="PROSITE" id="PS50110">
    <property type="entry name" value="RESPONSE_REGULATORY"/>
    <property type="match status" value="1"/>
</dbReference>
<evidence type="ECO:0000313" key="5">
    <source>
        <dbReference type="Proteomes" id="UP000502699"/>
    </source>
</evidence>
<feature type="domain" description="Response regulatory" evidence="3">
    <location>
        <begin position="5"/>
        <end position="120"/>
    </location>
</feature>
<dbReference type="SUPFAM" id="SSF52172">
    <property type="entry name" value="CheY-like"/>
    <property type="match status" value="1"/>
</dbReference>
<dbReference type="SMART" id="SM00448">
    <property type="entry name" value="REC"/>
    <property type="match status" value="1"/>
</dbReference>
<dbReference type="KEGG" id="cjap:GWK36_00140"/>
<dbReference type="PANTHER" id="PTHR44591">
    <property type="entry name" value="STRESS RESPONSE REGULATOR PROTEIN 1"/>
    <property type="match status" value="1"/>
</dbReference>
<feature type="modified residue" description="4-aspartylphosphate" evidence="2">
    <location>
        <position position="54"/>
    </location>
</feature>
<keyword evidence="1 2" id="KW-0597">Phosphoprotein</keyword>
<name>A0A6G7VG18_9GAMM</name>
<dbReference type="PANTHER" id="PTHR44591:SF25">
    <property type="entry name" value="CHEMOTAXIS TWO-COMPONENT RESPONSE REGULATOR"/>
    <property type="match status" value="1"/>
</dbReference>
<evidence type="ECO:0000313" key="4">
    <source>
        <dbReference type="EMBL" id="QIK39023.1"/>
    </source>
</evidence>
<sequence length="126" mass="14058">MQQARILIVDDAATVRLYHRTILEEAGFAVEEAVNGIEALERALLQPFDLYLVDINMPKLDGYGFLRELRGQDLPQVPAIMISTEAKSQDQHLAYIAGANYYLIKPIKPRELILACRILLGYGGSA</sequence>
<dbReference type="GO" id="GO:0000160">
    <property type="term" value="P:phosphorelay signal transduction system"/>
    <property type="evidence" value="ECO:0007669"/>
    <property type="project" value="InterPro"/>
</dbReference>
<dbReference type="Proteomes" id="UP000502699">
    <property type="component" value="Chromosome"/>
</dbReference>